<keyword evidence="2" id="KW-0418">Kinase</keyword>
<dbReference type="EMBL" id="UINC01000062">
    <property type="protein sequence ID" value="SUZ48310.1"/>
    <property type="molecule type" value="Genomic_DNA"/>
</dbReference>
<evidence type="ECO:0000313" key="5">
    <source>
        <dbReference type="EMBL" id="SUZ48310.1"/>
    </source>
</evidence>
<dbReference type="GO" id="GO:0006741">
    <property type="term" value="P:NADP+ biosynthetic process"/>
    <property type="evidence" value="ECO:0007669"/>
    <property type="project" value="InterPro"/>
</dbReference>
<sequence length="273" mass="30532">VVKENKIRLRKVGIFSQQMGHPVTDLLQEWFVPHGIEIFPLEEGKESKAGLDLVISFGGDGTVLAALSLFPGCPVLAVNFGNVGFLTAGDREELTEMLQSVLDGKYIISERTVLECIHPHGTDYAVNEIVVRGATRLIAVELNINEQHIRRVRGDGVIVGTATGSTAYLLAAGSPIVMPELRCMIIAGLNEYDFRSRHLVVTRESQIRLEISEQTHEKEIYISVDGKRKVPLEIGDEVLIRESSRQAKLIFMEKNYFFHNLSSRLSWFRSGEK</sequence>
<dbReference type="PANTHER" id="PTHR20275">
    <property type="entry name" value="NAD KINASE"/>
    <property type="match status" value="1"/>
</dbReference>
<dbReference type="InterPro" id="IPR017438">
    <property type="entry name" value="ATP-NAD_kinase_N"/>
</dbReference>
<keyword evidence="4" id="KW-0520">NAD</keyword>
<dbReference type="Gene3D" id="2.60.200.30">
    <property type="entry name" value="Probable inorganic polyphosphate/atp-NAD kinase, domain 2"/>
    <property type="match status" value="1"/>
</dbReference>
<gene>
    <name evidence="5" type="ORF">METZ01_LOCUS1164</name>
</gene>
<dbReference type="InterPro" id="IPR016064">
    <property type="entry name" value="NAD/diacylglycerol_kinase_sf"/>
</dbReference>
<evidence type="ECO:0000256" key="3">
    <source>
        <dbReference type="ARBA" id="ARBA00022857"/>
    </source>
</evidence>
<dbReference type="PANTHER" id="PTHR20275:SF0">
    <property type="entry name" value="NAD KINASE"/>
    <property type="match status" value="1"/>
</dbReference>
<evidence type="ECO:0008006" key="6">
    <source>
        <dbReference type="Google" id="ProtNLM"/>
    </source>
</evidence>
<dbReference type="InterPro" id="IPR002504">
    <property type="entry name" value="NADK"/>
</dbReference>
<dbReference type="Pfam" id="PF20143">
    <property type="entry name" value="NAD_kinase_C"/>
    <property type="match status" value="1"/>
</dbReference>
<feature type="non-terminal residue" evidence="5">
    <location>
        <position position="1"/>
    </location>
</feature>
<dbReference type="Pfam" id="PF01513">
    <property type="entry name" value="NAD_kinase"/>
    <property type="match status" value="1"/>
</dbReference>
<dbReference type="AlphaFoldDB" id="A0A381N111"/>
<dbReference type="SUPFAM" id="SSF111331">
    <property type="entry name" value="NAD kinase/diacylglycerol kinase-like"/>
    <property type="match status" value="1"/>
</dbReference>
<dbReference type="InterPro" id="IPR017437">
    <property type="entry name" value="ATP-NAD_kinase_PpnK-typ_C"/>
</dbReference>
<keyword evidence="3" id="KW-0521">NADP</keyword>
<reference evidence="5" key="1">
    <citation type="submission" date="2018-05" db="EMBL/GenBank/DDBJ databases">
        <authorList>
            <person name="Lanie J.A."/>
            <person name="Ng W.-L."/>
            <person name="Kazmierczak K.M."/>
            <person name="Andrzejewski T.M."/>
            <person name="Davidsen T.M."/>
            <person name="Wayne K.J."/>
            <person name="Tettelin H."/>
            <person name="Glass J.I."/>
            <person name="Rusch D."/>
            <person name="Podicherti R."/>
            <person name="Tsui H.-C.T."/>
            <person name="Winkler M.E."/>
        </authorList>
    </citation>
    <scope>NUCLEOTIDE SEQUENCE</scope>
</reference>
<keyword evidence="1" id="KW-0808">Transferase</keyword>
<accession>A0A381N111</accession>
<evidence type="ECO:0000256" key="4">
    <source>
        <dbReference type="ARBA" id="ARBA00023027"/>
    </source>
</evidence>
<dbReference type="GO" id="GO:0019674">
    <property type="term" value="P:NAD+ metabolic process"/>
    <property type="evidence" value="ECO:0007669"/>
    <property type="project" value="InterPro"/>
</dbReference>
<evidence type="ECO:0000256" key="1">
    <source>
        <dbReference type="ARBA" id="ARBA00022679"/>
    </source>
</evidence>
<protein>
    <recommendedName>
        <fullName evidence="6">NAD kinase</fullName>
    </recommendedName>
</protein>
<dbReference type="GO" id="GO:0003951">
    <property type="term" value="F:NAD+ kinase activity"/>
    <property type="evidence" value="ECO:0007669"/>
    <property type="project" value="InterPro"/>
</dbReference>
<dbReference type="Gene3D" id="3.40.50.10330">
    <property type="entry name" value="Probable inorganic polyphosphate/atp-NAD kinase, domain 1"/>
    <property type="match status" value="1"/>
</dbReference>
<name>A0A381N111_9ZZZZ</name>
<evidence type="ECO:0000256" key="2">
    <source>
        <dbReference type="ARBA" id="ARBA00022777"/>
    </source>
</evidence>
<proteinExistence type="inferred from homology"/>
<dbReference type="HAMAP" id="MF_00361">
    <property type="entry name" value="NAD_kinase"/>
    <property type="match status" value="1"/>
</dbReference>
<organism evidence="5">
    <name type="scientific">marine metagenome</name>
    <dbReference type="NCBI Taxonomy" id="408172"/>
    <lineage>
        <taxon>unclassified sequences</taxon>
        <taxon>metagenomes</taxon>
        <taxon>ecological metagenomes</taxon>
    </lineage>
</organism>